<dbReference type="AlphaFoldDB" id="A0A1F4UN89"/>
<evidence type="ECO:0000256" key="1">
    <source>
        <dbReference type="ARBA" id="ARBA00004651"/>
    </source>
</evidence>
<keyword evidence="6 11" id="KW-0812">Transmembrane</keyword>
<evidence type="ECO:0000256" key="6">
    <source>
        <dbReference type="ARBA" id="ARBA00022692"/>
    </source>
</evidence>
<gene>
    <name evidence="14" type="ORF">A2V49_02750</name>
</gene>
<evidence type="ECO:0000259" key="12">
    <source>
        <dbReference type="Pfam" id="PF02687"/>
    </source>
</evidence>
<evidence type="ECO:0000256" key="2">
    <source>
        <dbReference type="ARBA" id="ARBA00007379"/>
    </source>
</evidence>
<keyword evidence="8 10" id="KW-0472">Membrane</keyword>
<proteinExistence type="inferred from homology"/>
<evidence type="ECO:0000256" key="5">
    <source>
        <dbReference type="ARBA" id="ARBA00022618"/>
    </source>
</evidence>
<evidence type="ECO:0000313" key="14">
    <source>
        <dbReference type="EMBL" id="OGC46428.1"/>
    </source>
</evidence>
<evidence type="ECO:0000313" key="15">
    <source>
        <dbReference type="Proteomes" id="UP000178615"/>
    </source>
</evidence>
<feature type="transmembrane region" description="Helical" evidence="11">
    <location>
        <begin position="261"/>
        <end position="290"/>
    </location>
</feature>
<evidence type="ECO:0000256" key="10">
    <source>
        <dbReference type="PIRNR" id="PIRNR003097"/>
    </source>
</evidence>
<evidence type="ECO:0000256" key="9">
    <source>
        <dbReference type="ARBA" id="ARBA00023306"/>
    </source>
</evidence>
<feature type="domain" description="ABC3 transporter permease C-terminal" evidence="12">
    <location>
        <begin position="170"/>
        <end position="275"/>
    </location>
</feature>
<keyword evidence="7 11" id="KW-1133">Transmembrane helix</keyword>
<reference evidence="14 15" key="1">
    <citation type="journal article" date="2016" name="Nat. Commun.">
        <title>Thousands of microbial genomes shed light on interconnected biogeochemical processes in an aquifer system.</title>
        <authorList>
            <person name="Anantharaman K."/>
            <person name="Brown C.T."/>
            <person name="Hug L.A."/>
            <person name="Sharon I."/>
            <person name="Castelle C.J."/>
            <person name="Probst A.J."/>
            <person name="Thomas B.C."/>
            <person name="Singh A."/>
            <person name="Wilkins M.J."/>
            <person name="Karaoz U."/>
            <person name="Brodie E.L."/>
            <person name="Williams K.H."/>
            <person name="Hubbard S.S."/>
            <person name="Banfield J.F."/>
        </authorList>
    </citation>
    <scope>NUCLEOTIDE SEQUENCE [LARGE SCALE GENOMIC DNA]</scope>
</reference>
<organism evidence="14 15">
    <name type="scientific">candidate division WWE3 bacterium RBG_19FT_COMBO_34_6</name>
    <dbReference type="NCBI Taxonomy" id="1802612"/>
    <lineage>
        <taxon>Bacteria</taxon>
        <taxon>Katanobacteria</taxon>
    </lineage>
</organism>
<feature type="transmembrane region" description="Helical" evidence="11">
    <location>
        <begin position="163"/>
        <end position="184"/>
    </location>
</feature>
<feature type="transmembrane region" description="Helical" evidence="11">
    <location>
        <begin position="220"/>
        <end position="241"/>
    </location>
</feature>
<protein>
    <recommendedName>
        <fullName evidence="3 10">Cell division protein FtsX</fullName>
    </recommendedName>
</protein>
<comment type="similarity">
    <text evidence="2 10">Belongs to the ABC-4 integral membrane protein family. FtsX subfamily.</text>
</comment>
<dbReference type="EMBL" id="MEUV01000004">
    <property type="protein sequence ID" value="OGC46428.1"/>
    <property type="molecule type" value="Genomic_DNA"/>
</dbReference>
<dbReference type="GO" id="GO:0051301">
    <property type="term" value="P:cell division"/>
    <property type="evidence" value="ECO:0007669"/>
    <property type="project" value="UniProtKB-KW"/>
</dbReference>
<dbReference type="PANTHER" id="PTHR47755">
    <property type="entry name" value="CELL DIVISION PROTEIN FTSX"/>
    <property type="match status" value="1"/>
</dbReference>
<evidence type="ECO:0000256" key="7">
    <source>
        <dbReference type="ARBA" id="ARBA00022989"/>
    </source>
</evidence>
<keyword evidence="5 10" id="KW-0132">Cell division</keyword>
<dbReference type="InterPro" id="IPR040690">
    <property type="entry name" value="FtsX_ECD"/>
</dbReference>
<feature type="domain" description="FtsX extracellular" evidence="13">
    <location>
        <begin position="56"/>
        <end position="147"/>
    </location>
</feature>
<name>A0A1F4UN89_UNCKA</name>
<dbReference type="Proteomes" id="UP000178615">
    <property type="component" value="Unassembled WGS sequence"/>
</dbReference>
<accession>A0A1F4UN89</accession>
<dbReference type="PANTHER" id="PTHR47755:SF1">
    <property type="entry name" value="CELL DIVISION PROTEIN FTSX"/>
    <property type="match status" value="1"/>
</dbReference>
<evidence type="ECO:0000256" key="4">
    <source>
        <dbReference type="ARBA" id="ARBA00022475"/>
    </source>
</evidence>
<keyword evidence="4 10" id="KW-1003">Cell membrane</keyword>
<dbReference type="InterPro" id="IPR004513">
    <property type="entry name" value="FtsX"/>
</dbReference>
<feature type="transmembrane region" description="Helical" evidence="11">
    <location>
        <begin position="21"/>
        <end position="43"/>
    </location>
</feature>
<dbReference type="Pfam" id="PF18075">
    <property type="entry name" value="FtsX_ECD"/>
    <property type="match status" value="1"/>
</dbReference>
<dbReference type="PIRSF" id="PIRSF003097">
    <property type="entry name" value="FtsX"/>
    <property type="match status" value="1"/>
</dbReference>
<dbReference type="Pfam" id="PF02687">
    <property type="entry name" value="FtsX"/>
    <property type="match status" value="1"/>
</dbReference>
<dbReference type="GO" id="GO:0005886">
    <property type="term" value="C:plasma membrane"/>
    <property type="evidence" value="ECO:0007669"/>
    <property type="project" value="UniProtKB-SubCell"/>
</dbReference>
<sequence length="296" mass="33564">MHNKYIKNAFNNIKKEKLLSITNIIVMGITFLLLGVFLSVVVLTQTVLRDFERQAQVTIFFKDEIPENKILEIETKLKSDERIFATNYISKEEAFNIFKELNKDDPVLLESVTSSILPASLEVQAKDLSSLPRLAEEFKGLDGVEEVRFFEDVISRFKKFSTVVYSIGFVLVFLFLVISYAVVLSTLRMTINSKGVELEIIKLVGARNSYVKMPLMYQGLFYGFISSLISGFILFVIIIVLSKLGNFPASFGVGFFPNLSISHFVFAILLWLILIISGCVLGYFGSLFAVKKYLKY</sequence>
<evidence type="ECO:0000256" key="8">
    <source>
        <dbReference type="ARBA" id="ARBA00023136"/>
    </source>
</evidence>
<evidence type="ECO:0000256" key="11">
    <source>
        <dbReference type="SAM" id="Phobius"/>
    </source>
</evidence>
<comment type="subcellular location">
    <subcellularLocation>
        <location evidence="1">Cell membrane</location>
        <topology evidence="1">Multi-pass membrane protein</topology>
    </subcellularLocation>
</comment>
<dbReference type="InterPro" id="IPR003838">
    <property type="entry name" value="ABC3_permease_C"/>
</dbReference>
<comment type="caution">
    <text evidence="14">The sequence shown here is derived from an EMBL/GenBank/DDBJ whole genome shotgun (WGS) entry which is preliminary data.</text>
</comment>
<dbReference type="Gene3D" id="3.30.70.3040">
    <property type="match status" value="1"/>
</dbReference>
<evidence type="ECO:0000256" key="3">
    <source>
        <dbReference type="ARBA" id="ARBA00021907"/>
    </source>
</evidence>
<keyword evidence="9 10" id="KW-0131">Cell cycle</keyword>
<evidence type="ECO:0000259" key="13">
    <source>
        <dbReference type="Pfam" id="PF18075"/>
    </source>
</evidence>